<evidence type="ECO:0000313" key="2">
    <source>
        <dbReference type="EMBL" id="KAL2744719.1"/>
    </source>
</evidence>
<protein>
    <submittedName>
        <fullName evidence="2">Uncharacterized protein</fullName>
    </submittedName>
</protein>
<keyword evidence="3" id="KW-1185">Reference proteome</keyword>
<evidence type="ECO:0000256" key="1">
    <source>
        <dbReference type="SAM" id="MobiDB-lite"/>
    </source>
</evidence>
<sequence>ICSHSLGSTYVLQFGFKETSIYRKYYRPRSHHVEVAASGDPRANGDSTLQFANQTKSITVGLLIAPENTAPVPADIGTSVFLILPKRRREERVEKEAGTCAHVKTIEFGRKERKDNRKITHARVRTMKLKREDGHRMRPAQKPTPMSPTHETHPRETIIINLVYSFLNIQKI</sequence>
<accession>A0ABD2CJ37</accession>
<reference evidence="2 3" key="1">
    <citation type="journal article" date="2024" name="Ann. Entomol. Soc. Am.">
        <title>Genomic analyses of the southern and eastern yellowjacket wasps (Hymenoptera: Vespidae) reveal evolutionary signatures of social life.</title>
        <authorList>
            <person name="Catto M.A."/>
            <person name="Caine P.B."/>
            <person name="Orr S.E."/>
            <person name="Hunt B.G."/>
            <person name="Goodisman M.A.D."/>
        </authorList>
    </citation>
    <scope>NUCLEOTIDE SEQUENCE [LARGE SCALE GENOMIC DNA]</scope>
    <source>
        <strain evidence="2">232</strain>
        <tissue evidence="2">Head and thorax</tissue>
    </source>
</reference>
<gene>
    <name evidence="2" type="ORF">V1477_007261</name>
</gene>
<feature type="region of interest" description="Disordered" evidence="1">
    <location>
        <begin position="131"/>
        <end position="152"/>
    </location>
</feature>
<organism evidence="2 3">
    <name type="scientific">Vespula maculifrons</name>
    <name type="common">Eastern yellow jacket</name>
    <name type="synonym">Wasp</name>
    <dbReference type="NCBI Taxonomy" id="7453"/>
    <lineage>
        <taxon>Eukaryota</taxon>
        <taxon>Metazoa</taxon>
        <taxon>Ecdysozoa</taxon>
        <taxon>Arthropoda</taxon>
        <taxon>Hexapoda</taxon>
        <taxon>Insecta</taxon>
        <taxon>Pterygota</taxon>
        <taxon>Neoptera</taxon>
        <taxon>Endopterygota</taxon>
        <taxon>Hymenoptera</taxon>
        <taxon>Apocrita</taxon>
        <taxon>Aculeata</taxon>
        <taxon>Vespoidea</taxon>
        <taxon>Vespidae</taxon>
        <taxon>Vespinae</taxon>
        <taxon>Vespula</taxon>
    </lineage>
</organism>
<comment type="caution">
    <text evidence="2">The sequence shown here is derived from an EMBL/GenBank/DDBJ whole genome shotgun (WGS) entry which is preliminary data.</text>
</comment>
<name>A0ABD2CJ37_VESMC</name>
<evidence type="ECO:0000313" key="3">
    <source>
        <dbReference type="Proteomes" id="UP001607303"/>
    </source>
</evidence>
<proteinExistence type="predicted"/>
<dbReference type="AlphaFoldDB" id="A0ABD2CJ37"/>
<dbReference type="EMBL" id="JAYRBN010000050">
    <property type="protein sequence ID" value="KAL2744719.1"/>
    <property type="molecule type" value="Genomic_DNA"/>
</dbReference>
<feature type="non-terminal residue" evidence="2">
    <location>
        <position position="1"/>
    </location>
</feature>
<dbReference type="Proteomes" id="UP001607303">
    <property type="component" value="Unassembled WGS sequence"/>
</dbReference>